<protein>
    <submittedName>
        <fullName evidence="4">Small integral membrane protein 9</fullName>
    </submittedName>
</protein>
<dbReference type="Proteomes" id="UP001652583">
    <property type="component" value="Chromosome X"/>
</dbReference>
<evidence type="ECO:0000256" key="2">
    <source>
        <dbReference type="SAM" id="SignalP"/>
    </source>
</evidence>
<dbReference type="PANTHER" id="PTHR41687:SF1">
    <property type="entry name" value="SMALL INTEGRAL MEMBRANE PROTEIN 9"/>
    <property type="match status" value="1"/>
</dbReference>
<evidence type="ECO:0000256" key="1">
    <source>
        <dbReference type="SAM" id="Phobius"/>
    </source>
</evidence>
<organism evidence="3 4">
    <name type="scientific">Acinonyx jubatus</name>
    <name type="common">Cheetah</name>
    <dbReference type="NCBI Taxonomy" id="32536"/>
    <lineage>
        <taxon>Eukaryota</taxon>
        <taxon>Metazoa</taxon>
        <taxon>Chordata</taxon>
        <taxon>Craniata</taxon>
        <taxon>Vertebrata</taxon>
        <taxon>Euteleostomi</taxon>
        <taxon>Mammalia</taxon>
        <taxon>Eutheria</taxon>
        <taxon>Laurasiatheria</taxon>
        <taxon>Carnivora</taxon>
        <taxon>Feliformia</taxon>
        <taxon>Felidae</taxon>
        <taxon>Felinae</taxon>
        <taxon>Acinonyx</taxon>
    </lineage>
</organism>
<dbReference type="KEGG" id="aju:106988964"/>
<keyword evidence="2" id="KW-0732">Signal</keyword>
<keyword evidence="1" id="KW-1133">Transmembrane helix</keyword>
<keyword evidence="1" id="KW-0812">Transmembrane</keyword>
<accession>A0A6J1YWQ8</accession>
<dbReference type="AlphaFoldDB" id="A0A6J1YWQ8"/>
<reference evidence="4" key="2">
    <citation type="submission" date="2025-08" db="UniProtKB">
        <authorList>
            <consortium name="RefSeq"/>
        </authorList>
    </citation>
    <scope>IDENTIFICATION</scope>
    <source>
        <tissue evidence="4">Blood</tissue>
    </source>
</reference>
<evidence type="ECO:0000313" key="4">
    <source>
        <dbReference type="RefSeq" id="XP_026908979.2"/>
    </source>
</evidence>
<feature type="signal peptide" evidence="2">
    <location>
        <begin position="1"/>
        <end position="33"/>
    </location>
</feature>
<keyword evidence="1" id="KW-0472">Membrane</keyword>
<feature type="chain" id="PRO_5047278730" evidence="2">
    <location>
        <begin position="34"/>
        <end position="120"/>
    </location>
</feature>
<evidence type="ECO:0000313" key="3">
    <source>
        <dbReference type="Proteomes" id="UP001652583"/>
    </source>
</evidence>
<keyword evidence="3" id="KW-1185">Reference proteome</keyword>
<sequence length="120" mass="13111">MEPQKLANVGFLLCSVNCLLLETLASPASPVSASETQDAAGWKPRSRGVLAVRMNLPITSGRRKTHVSENHRSWLSNFRNYLQDHIKNSTPSAAIFAFLITATMMGILCCLTILVGEPVQ</sequence>
<feature type="transmembrane region" description="Helical" evidence="1">
    <location>
        <begin position="93"/>
        <end position="115"/>
    </location>
</feature>
<name>A0A6J1YWQ8_ACIJB</name>
<dbReference type="InterPro" id="IPR038853">
    <property type="entry name" value="Smim9"/>
</dbReference>
<reference evidence="3" key="1">
    <citation type="submission" date="2025-05" db="UniProtKB">
        <authorList>
            <consortium name="RefSeq"/>
        </authorList>
    </citation>
    <scope>NUCLEOTIDE SEQUENCE [LARGE SCALE GENOMIC DNA]</scope>
</reference>
<dbReference type="RefSeq" id="XP_026908979.2">
    <property type="nucleotide sequence ID" value="XM_027053178.2"/>
</dbReference>
<gene>
    <name evidence="4" type="primary">SMIM9</name>
</gene>
<dbReference type="PANTHER" id="PTHR41687">
    <property type="entry name" value="SMALL INTEGRAL MEMBRANE PROTEIN 9"/>
    <property type="match status" value="1"/>
</dbReference>
<proteinExistence type="predicted"/>
<dbReference type="GeneID" id="106988964"/>